<dbReference type="OrthoDB" id="4829545at2"/>
<dbReference type="EMBL" id="HE804045">
    <property type="protein sequence ID" value="CCH31516.1"/>
    <property type="molecule type" value="Genomic_DNA"/>
</dbReference>
<dbReference type="BioCyc" id="SESP1179773:BN6_RS20475-MONOMER"/>
<dbReference type="HOGENOM" id="CLU_177742_0_0_11"/>
<reference evidence="1 2" key="1">
    <citation type="journal article" date="2012" name="BMC Genomics">
        <title>Complete genome sequence of Saccharothrix espanaensis DSM 44229T and comparison to the other completely sequenced Pseudonocardiaceae.</title>
        <authorList>
            <person name="Strobel T."/>
            <person name="Al-Dilaimi A."/>
            <person name="Blom J."/>
            <person name="Gessner A."/>
            <person name="Kalinowski J."/>
            <person name="Luzhetska M."/>
            <person name="Puhler A."/>
            <person name="Szczepanowski R."/>
            <person name="Bechthold A."/>
            <person name="Ruckert C."/>
        </authorList>
    </citation>
    <scope>NUCLEOTIDE SEQUENCE [LARGE SCALE GENOMIC DNA]</scope>
    <source>
        <strain evidence="2">ATCC 51144 / DSM 44229 / JCM 9112 / NBRC 15066 / NRRL 15764</strain>
    </source>
</reference>
<dbReference type="RefSeq" id="WP_015101628.1">
    <property type="nucleotide sequence ID" value="NC_019673.1"/>
</dbReference>
<evidence type="ECO:0000313" key="1">
    <source>
        <dbReference type="EMBL" id="CCH31516.1"/>
    </source>
</evidence>
<dbReference type="KEGG" id="sesp:BN6_42290"/>
<dbReference type="Proteomes" id="UP000006281">
    <property type="component" value="Chromosome"/>
</dbReference>
<dbReference type="eggNOG" id="ENOG5033GG6">
    <property type="taxonomic scope" value="Bacteria"/>
</dbReference>
<dbReference type="AlphaFoldDB" id="K0JZJ4"/>
<name>K0JZJ4_SACES</name>
<accession>K0JZJ4</accession>
<dbReference type="PATRIC" id="fig|1179773.3.peg.4233"/>
<gene>
    <name evidence="1" type="ordered locus">BN6_42290</name>
</gene>
<evidence type="ECO:0008006" key="3">
    <source>
        <dbReference type="Google" id="ProtNLM"/>
    </source>
</evidence>
<protein>
    <recommendedName>
        <fullName evidence="3">Excreted virulence factor EspC, type VII ESX diderm</fullName>
    </recommendedName>
</protein>
<sequence>MTPPSKEQVKAATDGLRAEAGVWDDQSARMGAIVPMVDALRLDRVEAGLFQVVFDTYHQVMDQVVERSREATRAMTDIGTTLRAVADTYDDEETAGVHRMRGIY</sequence>
<organism evidence="1 2">
    <name type="scientific">Saccharothrix espanaensis (strain ATCC 51144 / DSM 44229 / JCM 9112 / NBRC 15066 / NRRL 15764)</name>
    <dbReference type="NCBI Taxonomy" id="1179773"/>
    <lineage>
        <taxon>Bacteria</taxon>
        <taxon>Bacillati</taxon>
        <taxon>Actinomycetota</taxon>
        <taxon>Actinomycetes</taxon>
        <taxon>Pseudonocardiales</taxon>
        <taxon>Pseudonocardiaceae</taxon>
        <taxon>Saccharothrix</taxon>
    </lineage>
</organism>
<evidence type="ECO:0000313" key="2">
    <source>
        <dbReference type="Proteomes" id="UP000006281"/>
    </source>
</evidence>
<proteinExistence type="predicted"/>
<keyword evidence="2" id="KW-1185">Reference proteome</keyword>